<dbReference type="InterPro" id="IPR038492">
    <property type="entry name" value="GBBH-like_N_sf"/>
</dbReference>
<keyword evidence="9" id="KW-0408">Iron</keyword>
<comment type="pathway">
    <text evidence="3">Amine and polyamine biosynthesis; carnitine biosynthesis.</text>
</comment>
<dbReference type="GO" id="GO:0045329">
    <property type="term" value="P:carnitine biosynthetic process"/>
    <property type="evidence" value="ECO:0007669"/>
    <property type="project" value="UniProtKB-KW"/>
</dbReference>
<evidence type="ECO:0000256" key="1">
    <source>
        <dbReference type="ARBA" id="ARBA00001954"/>
    </source>
</evidence>
<keyword evidence="8" id="KW-0560">Oxidoreductase</keyword>
<dbReference type="InterPro" id="IPR042098">
    <property type="entry name" value="TauD-like_sf"/>
</dbReference>
<evidence type="ECO:0000313" key="12">
    <source>
        <dbReference type="Proteomes" id="UP000887577"/>
    </source>
</evidence>
<evidence type="ECO:0000256" key="3">
    <source>
        <dbReference type="ARBA" id="ARBA00005022"/>
    </source>
</evidence>
<name>A0A914Y8I7_9BILA</name>
<evidence type="ECO:0000256" key="6">
    <source>
        <dbReference type="ARBA" id="ARBA00022873"/>
    </source>
</evidence>
<dbReference type="PANTHER" id="PTHR10696:SF33">
    <property type="entry name" value="GAMMA-BUTYROBETAINE DIOXYGENASE"/>
    <property type="match status" value="1"/>
</dbReference>
<proteinExistence type="inferred from homology"/>
<dbReference type="Gene3D" id="3.30.2020.30">
    <property type="match status" value="1"/>
</dbReference>
<dbReference type="SUPFAM" id="SSF51197">
    <property type="entry name" value="Clavaminate synthase-like"/>
    <property type="match status" value="1"/>
</dbReference>
<dbReference type="Pfam" id="PF02668">
    <property type="entry name" value="TauD"/>
    <property type="match status" value="1"/>
</dbReference>
<dbReference type="InterPro" id="IPR050411">
    <property type="entry name" value="AlphaKG_dependent_hydroxylases"/>
</dbReference>
<evidence type="ECO:0000256" key="4">
    <source>
        <dbReference type="ARBA" id="ARBA00008654"/>
    </source>
</evidence>
<keyword evidence="7" id="KW-0223">Dioxygenase</keyword>
<dbReference type="GO" id="GO:0016706">
    <property type="term" value="F:2-oxoglutarate-dependent dioxygenase activity"/>
    <property type="evidence" value="ECO:0007669"/>
    <property type="project" value="UniProtKB-ARBA"/>
</dbReference>
<sequence length="436" mass="50747">MNFIQTRNAIFKNLQCILPKSRIYNIRRNISSIHNDSNNRWLKISFADGNYGIFPYVWLRDTSLDSTTYSISDSMKARNLMMRDFDVEVVPESFKLDKEKNELKILWPGNVESCYPASWLKSRNLSSDSVKKLRKNVYLSPGKLWNKEEIEQRLQRFDHNKVMEDDKALHDFLYAVCCDGIAVLKNGPLKDKETVIKIGDRIGLIHQTHFGKTFEVTTKVEASNMAYAHGGELPYHTDFPSLSQPPELQMLYMYQKAPENGGLSMFVDGFYIAELMRKNNPDAFKILTETPIEFIEEGYDIHERDGKDFKFIFDMASKHRTIKLDESGNVIKIQFGNAMRSWFFDIDPEKIQDVYRALKIFTTLCYAPENQLIFPLENGDTVLWANTRCLHARSGYKSTKENNRSILGCYFMWDIVKSRIRVIREKLNLPENQNAL</sequence>
<evidence type="ECO:0000259" key="11">
    <source>
        <dbReference type="Pfam" id="PF06155"/>
    </source>
</evidence>
<keyword evidence="12" id="KW-1185">Reference proteome</keyword>
<dbReference type="GO" id="GO:0005739">
    <property type="term" value="C:mitochondrion"/>
    <property type="evidence" value="ECO:0007669"/>
    <property type="project" value="TreeGrafter"/>
</dbReference>
<feature type="domain" description="Gamma-butyrobetaine hydroxylase-like N-terminal" evidence="11">
    <location>
        <begin position="34"/>
        <end position="120"/>
    </location>
</feature>
<comment type="cofactor">
    <cofactor evidence="1">
        <name>Fe(2+)</name>
        <dbReference type="ChEBI" id="CHEBI:29033"/>
    </cofactor>
</comment>
<dbReference type="PANTHER" id="PTHR10696">
    <property type="entry name" value="GAMMA-BUTYROBETAINE HYDROXYLASE-RELATED"/>
    <property type="match status" value="1"/>
</dbReference>
<dbReference type="AlphaFoldDB" id="A0A914Y8I7"/>
<evidence type="ECO:0000259" key="10">
    <source>
        <dbReference type="Pfam" id="PF02668"/>
    </source>
</evidence>
<comment type="similarity">
    <text evidence="4">Belongs to the gamma-BBH/TMLD family.</text>
</comment>
<dbReference type="Pfam" id="PF06155">
    <property type="entry name" value="GBBH-like_N"/>
    <property type="match status" value="1"/>
</dbReference>
<dbReference type="InterPro" id="IPR010376">
    <property type="entry name" value="GBBH-like_N"/>
</dbReference>
<dbReference type="Proteomes" id="UP000887577">
    <property type="component" value="Unplaced"/>
</dbReference>
<evidence type="ECO:0000256" key="9">
    <source>
        <dbReference type="ARBA" id="ARBA00023004"/>
    </source>
</evidence>
<dbReference type="FunFam" id="3.60.130.10:FF:000001">
    <property type="entry name" value="Trimethyllysine dioxygenase, mitochondrial"/>
    <property type="match status" value="1"/>
</dbReference>
<evidence type="ECO:0000256" key="5">
    <source>
        <dbReference type="ARBA" id="ARBA00022723"/>
    </source>
</evidence>
<evidence type="ECO:0000256" key="8">
    <source>
        <dbReference type="ARBA" id="ARBA00023002"/>
    </source>
</evidence>
<evidence type="ECO:0000256" key="2">
    <source>
        <dbReference type="ARBA" id="ARBA00001961"/>
    </source>
</evidence>
<feature type="domain" description="TauD/TfdA-like" evidence="10">
    <location>
        <begin position="151"/>
        <end position="410"/>
    </location>
</feature>
<dbReference type="FunFam" id="3.30.2020.30:FF:000002">
    <property type="entry name" value="Putative gamma-butyrobetaine dioxygenase"/>
    <property type="match status" value="1"/>
</dbReference>
<dbReference type="InterPro" id="IPR003819">
    <property type="entry name" value="TauD/TfdA-like"/>
</dbReference>
<evidence type="ECO:0000256" key="7">
    <source>
        <dbReference type="ARBA" id="ARBA00022964"/>
    </source>
</evidence>
<dbReference type="Gene3D" id="3.60.130.10">
    <property type="entry name" value="Clavaminate synthase-like"/>
    <property type="match status" value="1"/>
</dbReference>
<accession>A0A914Y8I7</accession>
<reference evidence="13" key="1">
    <citation type="submission" date="2022-11" db="UniProtKB">
        <authorList>
            <consortium name="WormBaseParasite"/>
        </authorList>
    </citation>
    <scope>IDENTIFICATION</scope>
</reference>
<comment type="cofactor">
    <cofactor evidence="2">
        <name>L-ascorbate</name>
        <dbReference type="ChEBI" id="CHEBI:38290"/>
    </cofactor>
</comment>
<dbReference type="GO" id="GO:0046872">
    <property type="term" value="F:metal ion binding"/>
    <property type="evidence" value="ECO:0007669"/>
    <property type="project" value="UniProtKB-KW"/>
</dbReference>
<evidence type="ECO:0000313" key="13">
    <source>
        <dbReference type="WBParaSite" id="PSU_v2.g15066.t1"/>
    </source>
</evidence>
<protein>
    <submittedName>
        <fullName evidence="13">TauD/TfdA-like domain-containing protein</fullName>
    </submittedName>
</protein>
<keyword evidence="6" id="KW-0124">Carnitine biosynthesis</keyword>
<organism evidence="12 13">
    <name type="scientific">Panagrolaimus superbus</name>
    <dbReference type="NCBI Taxonomy" id="310955"/>
    <lineage>
        <taxon>Eukaryota</taxon>
        <taxon>Metazoa</taxon>
        <taxon>Ecdysozoa</taxon>
        <taxon>Nematoda</taxon>
        <taxon>Chromadorea</taxon>
        <taxon>Rhabditida</taxon>
        <taxon>Tylenchina</taxon>
        <taxon>Panagrolaimomorpha</taxon>
        <taxon>Panagrolaimoidea</taxon>
        <taxon>Panagrolaimidae</taxon>
        <taxon>Panagrolaimus</taxon>
    </lineage>
</organism>
<dbReference type="WBParaSite" id="PSU_v2.g15066.t1">
    <property type="protein sequence ID" value="PSU_v2.g15066.t1"/>
    <property type="gene ID" value="PSU_v2.g15066"/>
</dbReference>
<keyword evidence="5" id="KW-0479">Metal-binding</keyword>